<dbReference type="InterPro" id="IPR001680">
    <property type="entry name" value="WD40_rpt"/>
</dbReference>
<dbReference type="InterPro" id="IPR042411">
    <property type="entry name" value="WDR27"/>
</dbReference>
<keyword evidence="3" id="KW-1185">Reference proteome</keyword>
<feature type="compositionally biased region" description="Basic and acidic residues" evidence="1">
    <location>
        <begin position="514"/>
        <end position="525"/>
    </location>
</feature>
<proteinExistence type="predicted"/>
<dbReference type="SMART" id="SM00320">
    <property type="entry name" value="WD40"/>
    <property type="match status" value="3"/>
</dbReference>
<dbReference type="Gene3D" id="2.130.10.10">
    <property type="entry name" value="YVTN repeat-like/Quinoprotein amine dehydrogenase"/>
    <property type="match status" value="2"/>
</dbReference>
<dbReference type="AlphaFoldDB" id="A0A9K3D059"/>
<dbReference type="SUPFAM" id="SSF50978">
    <property type="entry name" value="WD40 repeat-like"/>
    <property type="match status" value="1"/>
</dbReference>
<evidence type="ECO:0000313" key="2">
    <source>
        <dbReference type="EMBL" id="GIQ85328.1"/>
    </source>
</evidence>
<feature type="compositionally biased region" description="Basic and acidic residues" evidence="1">
    <location>
        <begin position="446"/>
        <end position="486"/>
    </location>
</feature>
<accession>A0A9K3D059</accession>
<evidence type="ECO:0000313" key="3">
    <source>
        <dbReference type="Proteomes" id="UP000265618"/>
    </source>
</evidence>
<organism evidence="2 3">
    <name type="scientific">Kipferlia bialata</name>
    <dbReference type="NCBI Taxonomy" id="797122"/>
    <lineage>
        <taxon>Eukaryota</taxon>
        <taxon>Metamonada</taxon>
        <taxon>Carpediemonas-like organisms</taxon>
        <taxon>Kipferlia</taxon>
    </lineage>
</organism>
<comment type="caution">
    <text evidence="2">The sequence shown here is derived from an EMBL/GenBank/DDBJ whole genome shotgun (WGS) entry which is preliminary data.</text>
</comment>
<dbReference type="EMBL" id="BDIP01001885">
    <property type="protein sequence ID" value="GIQ85328.1"/>
    <property type="molecule type" value="Genomic_DNA"/>
</dbReference>
<protein>
    <submittedName>
        <fullName evidence="2">Uncharacterized protein</fullName>
    </submittedName>
</protein>
<name>A0A9K3D059_9EUKA</name>
<feature type="compositionally biased region" description="Basic and acidic residues" evidence="1">
    <location>
        <begin position="405"/>
        <end position="429"/>
    </location>
</feature>
<dbReference type="Proteomes" id="UP000265618">
    <property type="component" value="Unassembled WGS sequence"/>
</dbReference>
<sequence>MWFVACVYANYIGVFHHRLDTGGPILLAENLPGILCAGMTAMSSLRAVLAVVDGEGTLHCFNVNRQLFVSDSPVSAVSVPLPPSLTASPIRLVVPIRPCAIRPDAPPDLMGETGVGGQMEPEMGGYVLLGNCEREGIVIVDTGRGEVAYELGGMQGAPVCAVALGKGVVAIGSEDQLVRVYHLGSRRLSYTSFTLPGVPVEMTTSPNMLYIALSTGEMLVWDVADPTRPRENVSVILTDLLSRALDMRGREREAEIKAREPIVIPAPLPPSAPSPTLTAPLSLVDHPLLGVYTDTRSGSVLVFFDRCVCPIPIPIRAPDARDVVFADSLVEGWQGEREGQWEGEGEWVDPDAEIAVCSVGDGTVVCVLVTNESGEGGSVVQRVTLLIGSMERGPARVGPVLLERQDMHRLGRGQGHDDTDRGGWGREGQEETSYPTEAAVSVSLFAERDTSDSHILGETERERERDLGRERERKNRSRAKEGDRPVTFHSNVRSSGYSGAVPWSEQQKRKKQAKERARGRGKRAESPVAPPADPPTRTKVITKAPVPLVSLSHCGRTHITLMGGSNGEVVFAGGTSTVQSGKIQLRGSGPCVPAIAQHRDLFATTRPNGGTLTVHTVGQRRLALEVDKTALEAQGLIHGCCWGYRDRVLLATCGSSMCALHVTVAPPPPDQLLRHGSLMALGLASLSVAGKGTLSGVRCSNMVSSRNSTYCACAPSSKVVELWDVCSMRKCTEMPALPRQCLSLSLSRGQDPTTGMVCAAFGGGARLYDARDGSVSREFVVPDATCACVSACDRWVYVGCSSGRVRCYDVREAREVPSAPRPVHRDTVTGIISTDRHGVLSTGLDGRLCLLHQ</sequence>
<reference evidence="2 3" key="1">
    <citation type="journal article" date="2018" name="PLoS ONE">
        <title>The draft genome of Kipferlia bialata reveals reductive genome evolution in fornicate parasites.</title>
        <authorList>
            <person name="Tanifuji G."/>
            <person name="Takabayashi S."/>
            <person name="Kume K."/>
            <person name="Takagi M."/>
            <person name="Nakayama T."/>
            <person name="Kamikawa R."/>
            <person name="Inagaki Y."/>
            <person name="Hashimoto T."/>
        </authorList>
    </citation>
    <scope>NUCLEOTIDE SEQUENCE [LARGE SCALE GENOMIC DNA]</scope>
    <source>
        <strain evidence="2">NY0173</strain>
    </source>
</reference>
<feature type="region of interest" description="Disordered" evidence="1">
    <location>
        <begin position="405"/>
        <end position="539"/>
    </location>
</feature>
<dbReference type="PANTHER" id="PTHR44525:SF1">
    <property type="entry name" value="WD REPEAT-CONTAINING PROTEIN 27"/>
    <property type="match status" value="1"/>
</dbReference>
<dbReference type="PANTHER" id="PTHR44525">
    <property type="entry name" value="WD REPEAT-CONTAINING PROTEIN 27"/>
    <property type="match status" value="1"/>
</dbReference>
<evidence type="ECO:0000256" key="1">
    <source>
        <dbReference type="SAM" id="MobiDB-lite"/>
    </source>
</evidence>
<feature type="compositionally biased region" description="Polar residues" evidence="1">
    <location>
        <begin position="488"/>
        <end position="497"/>
    </location>
</feature>
<dbReference type="InterPro" id="IPR015943">
    <property type="entry name" value="WD40/YVTN_repeat-like_dom_sf"/>
</dbReference>
<gene>
    <name evidence="2" type="ORF">KIPB_006975</name>
</gene>
<dbReference type="InterPro" id="IPR036322">
    <property type="entry name" value="WD40_repeat_dom_sf"/>
</dbReference>